<dbReference type="EMBL" id="LSSL01005346">
    <property type="protein sequence ID" value="OLY78898.1"/>
    <property type="molecule type" value="Genomic_DNA"/>
</dbReference>
<dbReference type="AlphaFoldDB" id="A0A1R0GPW6"/>
<comment type="caution">
    <text evidence="2">The sequence shown here is derived from an EMBL/GenBank/DDBJ whole genome shotgun (WGS) entry which is preliminary data.</text>
</comment>
<protein>
    <submittedName>
        <fullName evidence="2">Uncharacterized protein</fullName>
    </submittedName>
</protein>
<accession>A0A1R0GPW6</accession>
<dbReference type="Proteomes" id="UP000187455">
    <property type="component" value="Unassembled WGS sequence"/>
</dbReference>
<feature type="signal peptide" evidence="1">
    <location>
        <begin position="1"/>
        <end position="21"/>
    </location>
</feature>
<gene>
    <name evidence="2" type="ORF">AYI68_g7044</name>
</gene>
<proteinExistence type="predicted"/>
<sequence>MKLSFFFSNLSLGLYFNYLLFEQGFSVFGYPQDHEIPSEDILDKNDYNTGTGQHLEFAGFPNGPHGLISGLGNFMPYIDPYLEIKSSEKTCLDKYKSIGHSVFLFIMSEKCKTIMILQKMKLAAEQIILIMSKENSNLSEREILEVKKFGNDLQILINDDFRNVTENNNHLSVLENFSNFFKEKSQNRKYFIEVDGIIYGKNDKEIVNDIKRVIIHDIDDLTIALNLIKPLVEDTKDLVMMKIREGTVGFSFKYLEKVVKYTRDALVVLDEKRWSDFFNIPGIIAKEKAKEDSWYMKIWKKIISIF</sequence>
<reference evidence="2 3" key="1">
    <citation type="journal article" date="2016" name="Mol. Biol. Evol.">
        <title>Genome-Wide Survey of Gut Fungi (Harpellales) Reveals the First Horizontally Transferred Ubiquitin Gene from a Mosquito Host.</title>
        <authorList>
            <person name="Wang Y."/>
            <person name="White M.M."/>
            <person name="Kvist S."/>
            <person name="Moncalvo J.M."/>
        </authorList>
    </citation>
    <scope>NUCLEOTIDE SEQUENCE [LARGE SCALE GENOMIC DNA]</scope>
    <source>
        <strain evidence="2 3">ALG-7-W6</strain>
    </source>
</reference>
<keyword evidence="1" id="KW-0732">Signal</keyword>
<evidence type="ECO:0000313" key="2">
    <source>
        <dbReference type="EMBL" id="OLY78898.1"/>
    </source>
</evidence>
<name>A0A1R0GPW6_9FUNG</name>
<evidence type="ECO:0000256" key="1">
    <source>
        <dbReference type="SAM" id="SignalP"/>
    </source>
</evidence>
<feature type="chain" id="PRO_5013317271" evidence="1">
    <location>
        <begin position="22"/>
        <end position="306"/>
    </location>
</feature>
<keyword evidence="3" id="KW-1185">Reference proteome</keyword>
<organism evidence="2 3">
    <name type="scientific">Smittium mucronatum</name>
    <dbReference type="NCBI Taxonomy" id="133383"/>
    <lineage>
        <taxon>Eukaryota</taxon>
        <taxon>Fungi</taxon>
        <taxon>Fungi incertae sedis</taxon>
        <taxon>Zoopagomycota</taxon>
        <taxon>Kickxellomycotina</taxon>
        <taxon>Harpellomycetes</taxon>
        <taxon>Harpellales</taxon>
        <taxon>Legeriomycetaceae</taxon>
        <taxon>Smittium</taxon>
    </lineage>
</organism>
<evidence type="ECO:0000313" key="3">
    <source>
        <dbReference type="Proteomes" id="UP000187455"/>
    </source>
</evidence>